<dbReference type="SUPFAM" id="SSF103473">
    <property type="entry name" value="MFS general substrate transporter"/>
    <property type="match status" value="1"/>
</dbReference>
<feature type="compositionally biased region" description="Acidic residues" evidence="2">
    <location>
        <begin position="482"/>
        <end position="493"/>
    </location>
</feature>
<feature type="region of interest" description="Disordered" evidence="2">
    <location>
        <begin position="456"/>
        <end position="498"/>
    </location>
</feature>
<comment type="caution">
    <text evidence="6">The sequence shown here is derived from an EMBL/GenBank/DDBJ whole genome shotgun (WGS) entry which is preliminary data.</text>
</comment>
<dbReference type="GO" id="GO:0061749">
    <property type="term" value="F:forked DNA-dependent helicase activity"/>
    <property type="evidence" value="ECO:0007669"/>
    <property type="project" value="TreeGrafter"/>
</dbReference>
<dbReference type="PANTHER" id="PTHR47396:SF1">
    <property type="entry name" value="ATP-DEPENDENT HELICASE IRC3-RELATED"/>
    <property type="match status" value="1"/>
</dbReference>
<keyword evidence="1" id="KW-0347">Helicase</keyword>
<evidence type="ECO:0000256" key="3">
    <source>
        <dbReference type="SAM" id="Phobius"/>
    </source>
</evidence>
<keyword evidence="3" id="KW-0472">Membrane</keyword>
<name>A0A9P6N6E4_9FUNG</name>
<dbReference type="CDD" id="cd18799">
    <property type="entry name" value="SF2_C_EcoAI-like"/>
    <property type="match status" value="1"/>
</dbReference>
<dbReference type="GO" id="GO:0005524">
    <property type="term" value="F:ATP binding"/>
    <property type="evidence" value="ECO:0007669"/>
    <property type="project" value="InterPro"/>
</dbReference>
<dbReference type="Pfam" id="PF04851">
    <property type="entry name" value="ResIII"/>
    <property type="match status" value="1"/>
</dbReference>
<dbReference type="Gene3D" id="1.20.1250.20">
    <property type="entry name" value="MFS general substrate transporter like domains"/>
    <property type="match status" value="1"/>
</dbReference>
<evidence type="ECO:0000313" key="7">
    <source>
        <dbReference type="Proteomes" id="UP000703661"/>
    </source>
</evidence>
<dbReference type="Pfam" id="PF00271">
    <property type="entry name" value="Helicase_C"/>
    <property type="match status" value="1"/>
</dbReference>
<protein>
    <submittedName>
        <fullName evidence="6">Uncharacterized protein</fullName>
    </submittedName>
</protein>
<evidence type="ECO:0000313" key="6">
    <source>
        <dbReference type="EMBL" id="KAG0024614.1"/>
    </source>
</evidence>
<dbReference type="GO" id="GO:0070125">
    <property type="term" value="P:mitochondrial translational elongation"/>
    <property type="evidence" value="ECO:0007669"/>
    <property type="project" value="TreeGrafter"/>
</dbReference>
<feature type="compositionally biased region" description="Basic and acidic residues" evidence="2">
    <location>
        <begin position="471"/>
        <end position="481"/>
    </location>
</feature>
<dbReference type="Gene3D" id="3.40.50.300">
    <property type="entry name" value="P-loop containing nucleotide triphosphate hydrolases"/>
    <property type="match status" value="2"/>
</dbReference>
<dbReference type="SUPFAM" id="SSF52540">
    <property type="entry name" value="P-loop containing nucleoside triphosphate hydrolases"/>
    <property type="match status" value="2"/>
</dbReference>
<gene>
    <name evidence="6" type="ORF">BGZ80_000465</name>
</gene>
<dbReference type="SMART" id="SM00487">
    <property type="entry name" value="DEXDc"/>
    <property type="match status" value="1"/>
</dbReference>
<feature type="transmembrane region" description="Helical" evidence="3">
    <location>
        <begin position="342"/>
        <end position="362"/>
    </location>
</feature>
<dbReference type="InterPro" id="IPR050742">
    <property type="entry name" value="Helicase_Restrict-Modif_Enz"/>
</dbReference>
<keyword evidence="1" id="KW-0378">Hydrolase</keyword>
<feature type="region of interest" description="Disordered" evidence="2">
    <location>
        <begin position="378"/>
        <end position="401"/>
    </location>
</feature>
<dbReference type="Proteomes" id="UP000703661">
    <property type="component" value="Unassembled WGS sequence"/>
</dbReference>
<evidence type="ECO:0000259" key="5">
    <source>
        <dbReference type="SMART" id="SM00490"/>
    </source>
</evidence>
<keyword evidence="3" id="KW-0812">Transmembrane</keyword>
<feature type="domain" description="Helicase C-terminal" evidence="5">
    <location>
        <begin position="898"/>
        <end position="987"/>
    </location>
</feature>
<dbReference type="GO" id="GO:0000403">
    <property type="term" value="F:Y-form DNA binding"/>
    <property type="evidence" value="ECO:0007669"/>
    <property type="project" value="TreeGrafter"/>
</dbReference>
<proteinExistence type="predicted"/>
<feature type="transmembrane region" description="Helical" evidence="3">
    <location>
        <begin position="254"/>
        <end position="274"/>
    </location>
</feature>
<feature type="compositionally biased region" description="Basic and acidic residues" evidence="2">
    <location>
        <begin position="383"/>
        <end position="395"/>
    </location>
</feature>
<feature type="region of interest" description="Disordered" evidence="2">
    <location>
        <begin position="593"/>
        <end position="682"/>
    </location>
</feature>
<organism evidence="6 7">
    <name type="scientific">Entomortierella chlamydospora</name>
    <dbReference type="NCBI Taxonomy" id="101097"/>
    <lineage>
        <taxon>Eukaryota</taxon>
        <taxon>Fungi</taxon>
        <taxon>Fungi incertae sedis</taxon>
        <taxon>Mucoromycota</taxon>
        <taxon>Mortierellomycotina</taxon>
        <taxon>Mortierellomycetes</taxon>
        <taxon>Mortierellales</taxon>
        <taxon>Mortierellaceae</taxon>
        <taxon>Entomortierella</taxon>
    </lineage>
</organism>
<feature type="transmembrane region" description="Helical" evidence="3">
    <location>
        <begin position="191"/>
        <end position="210"/>
    </location>
</feature>
<dbReference type="InterPro" id="IPR006935">
    <property type="entry name" value="Helicase/UvrB_N"/>
</dbReference>
<dbReference type="SMART" id="SM00490">
    <property type="entry name" value="HELICc"/>
    <property type="match status" value="1"/>
</dbReference>
<dbReference type="GO" id="GO:0016787">
    <property type="term" value="F:hydrolase activity"/>
    <property type="evidence" value="ECO:0007669"/>
    <property type="project" value="InterPro"/>
</dbReference>
<dbReference type="GO" id="GO:0036121">
    <property type="term" value="F:double-stranded DNA helicase activity"/>
    <property type="evidence" value="ECO:0007669"/>
    <property type="project" value="TreeGrafter"/>
</dbReference>
<keyword evidence="1" id="KW-0547">Nucleotide-binding</keyword>
<dbReference type="GO" id="GO:0005759">
    <property type="term" value="C:mitochondrial matrix"/>
    <property type="evidence" value="ECO:0007669"/>
    <property type="project" value="TreeGrafter"/>
</dbReference>
<feature type="compositionally biased region" description="Basic and acidic residues" evidence="2">
    <location>
        <begin position="627"/>
        <end position="637"/>
    </location>
</feature>
<dbReference type="InterPro" id="IPR027417">
    <property type="entry name" value="P-loop_NTPase"/>
</dbReference>
<evidence type="ECO:0000259" key="4">
    <source>
        <dbReference type="SMART" id="SM00487"/>
    </source>
</evidence>
<dbReference type="PANTHER" id="PTHR47396">
    <property type="entry name" value="TYPE I RESTRICTION ENZYME ECOKI R PROTEIN"/>
    <property type="match status" value="1"/>
</dbReference>
<dbReference type="GO" id="GO:0032042">
    <property type="term" value="P:mitochondrial DNA metabolic process"/>
    <property type="evidence" value="ECO:0007669"/>
    <property type="project" value="TreeGrafter"/>
</dbReference>
<keyword evidence="3" id="KW-1133">Transmembrane helix</keyword>
<dbReference type="InterPro" id="IPR001650">
    <property type="entry name" value="Helicase_C-like"/>
</dbReference>
<evidence type="ECO:0000256" key="2">
    <source>
        <dbReference type="SAM" id="MobiDB-lite"/>
    </source>
</evidence>
<feature type="transmembrane region" description="Helical" evidence="3">
    <location>
        <begin position="222"/>
        <end position="242"/>
    </location>
</feature>
<dbReference type="EMBL" id="JAAAID010000011">
    <property type="protein sequence ID" value="KAG0024614.1"/>
    <property type="molecule type" value="Genomic_DNA"/>
</dbReference>
<feature type="compositionally biased region" description="Polar residues" evidence="2">
    <location>
        <begin position="593"/>
        <end position="613"/>
    </location>
</feature>
<keyword evidence="1" id="KW-0067">ATP-binding</keyword>
<feature type="compositionally biased region" description="Basic and acidic residues" evidence="2">
    <location>
        <begin position="646"/>
        <end position="668"/>
    </location>
</feature>
<sequence length="1332" mass="148544">MSDSRIGYQPLHAEAVDSPTYQRFAELPDTLGTYSSHRDDAGDDEDIHASEVQELVSPSERDTVDHFRRLHGDSTNERSNSAEATSSWMIKIQAFFCAALLGISSHFTLHMTGPLKDVLKEKPKEGLDAMTKITILLKAKRTNIGWREVYGFSTMFWTLLTISFLVGASWNPFMHQASNIIKHRYGLSDQQAGWDASITLAVPLITYPLLGTFIDHAGKRAWLLLVTAGLLISTHVLLFIPFEAIPIPPTIPMLLFAFSLSLGTLSIVTSMPILTKHVPTGLGLHRSIDNIGATLIGTIAGMLQDSTPDGESDIEGFFDKIYHHFFPVQVNKAEQEREDIQLLGMFLAIALLAFISCSVFVWGDYHWTDGEGGKTGLVNGIYGKREDSGRSDGRARRNRRRRSHEVLEAMVREPMFDLEDELDAEEVSMTEIDSGNITFHSSVLQTEVNERRMAQGAELPHSIEGVYGRGQLRDDHTRDELSSEEEESDEELHDESGEYRFGVRIESGDDEVPRHKKLQAHFWIIRLQRGLGSKSVARLCRALTAENYYIKLSGTRPSQQAKRLPGAGTAKFYSSEATATQEEPIAVRIQSSHARNTAGQTESNAPSTLSTATETRRRRPKAISKNANEEKLADKTITKTSKPKKKASEKEETAALSKEESVIKEAPAKTRRTRKSSKSVESDAQALALSPASAAPVLTQLRPYQQECIDACLSNLSQGIMRQIVSLPVGSGKTVIFSHLMKKVPPPFPGANKTLILAHRQELLEQTRLHVLRNGSGLTVSLDQGSRHADMRADVIVASVPSLGRLGTTRLLKYNPKEFKCIIIDEVFYTLCGLRVSTIQTDFDLQDVRMSGGDFVQKDLSAKVNNPARNDIIVRSYMTYCAERKSTVVFAVDIEHLETLAGVFRKYGYDARGLSSRTSDEDRAQLLKDFRERKFPIIVNCGILTEGTADFYRSISDIPAIDSIIMARPTKSNVLFQQMLGRGMRLYPGKEDCLVLDFVDIVRGEGLVTLPTLLGLDASAVLNKTAAINNQEDVDAIREQEIADLEGTEPNVQYPEETETEETIDPMTGIKVAKIRVLEYENPYQLLSDCSGMPRRAWNMSNNAWVNVGPNAFVLTFKDVTFKIEKSSSDGLYRCRKRVTMKKTVADASIKSFDGSILTFQNNHAAAAAARKKQRERGEGEDNEDGGLFKSKGTMLPIESDTLEDCVHGVDTWISKNIGYYPELLGRNARWRKSPASESQMRFLRKLGYDHNVPIEYTEDGKDIDLETEQMRRREAAHKPLTKGQAANMITRLVNGAGKRWEEGKRFKVKRAKELAKEIGVDLGPIPKFVDV</sequence>
<feature type="region of interest" description="Disordered" evidence="2">
    <location>
        <begin position="1168"/>
        <end position="1191"/>
    </location>
</feature>
<keyword evidence="7" id="KW-1185">Reference proteome</keyword>
<dbReference type="CDD" id="cd06174">
    <property type="entry name" value="MFS"/>
    <property type="match status" value="1"/>
</dbReference>
<accession>A0A9P6N6E4</accession>
<dbReference type="InterPro" id="IPR014001">
    <property type="entry name" value="Helicase_ATP-bd"/>
</dbReference>
<dbReference type="InterPro" id="IPR036259">
    <property type="entry name" value="MFS_trans_sf"/>
</dbReference>
<reference evidence="6" key="1">
    <citation type="journal article" date="2020" name="Fungal Divers.">
        <title>Resolving the Mortierellaceae phylogeny through synthesis of multi-gene phylogenetics and phylogenomics.</title>
        <authorList>
            <person name="Vandepol N."/>
            <person name="Liber J."/>
            <person name="Desiro A."/>
            <person name="Na H."/>
            <person name="Kennedy M."/>
            <person name="Barry K."/>
            <person name="Grigoriev I.V."/>
            <person name="Miller A.N."/>
            <person name="O'Donnell K."/>
            <person name="Stajich J.E."/>
            <person name="Bonito G."/>
        </authorList>
    </citation>
    <scope>NUCLEOTIDE SEQUENCE</scope>
    <source>
        <strain evidence="6">NRRL 2769</strain>
    </source>
</reference>
<feature type="transmembrane region" description="Helical" evidence="3">
    <location>
        <begin position="149"/>
        <end position="171"/>
    </location>
</feature>
<feature type="domain" description="Helicase ATP-binding" evidence="4">
    <location>
        <begin position="697"/>
        <end position="895"/>
    </location>
</feature>
<evidence type="ECO:0000256" key="1">
    <source>
        <dbReference type="ARBA" id="ARBA00022806"/>
    </source>
</evidence>